<keyword evidence="3" id="KW-1185">Reference proteome</keyword>
<dbReference type="Proteomes" id="UP000038010">
    <property type="component" value="Unassembled WGS sequence"/>
</dbReference>
<dbReference type="RefSeq" id="XP_017998435.1">
    <property type="nucleotide sequence ID" value="XM_018144424.1"/>
</dbReference>
<feature type="compositionally biased region" description="Basic residues" evidence="1">
    <location>
        <begin position="305"/>
        <end position="319"/>
    </location>
</feature>
<sequence length="782" mass="83698">MEPIHEVRQHTTPQSSRGGTERDRVSIPQVSKVTKDDMLYVGVLEEVRRARASWEAGRNNLALKHLREAVSLCNDYDGSSQLWQACRNLENELNRLHVVPAPTSPHKRRRASSAQHEPPPNSHKTSDAGTIDTLWQRLDAATKQPMLSDYRVSIANTADTLYEKLIADTKVPMPSDQTSIRRNSLRRTRSLSHAGDSIPNSFSASWNPYRMSTSTSAFTGISEFEARQRAGLHAQTERRQTARSETGRSISRDNEFEALKRWQGQLPQSPSHFKNCEDPSPRRHSFPVASPPSSPSSVWSSVSTHTRKRSIHSTPKHLKSSSLQIESSDKPDSSDSASDYSTRRSSLDETSTVLSDTPSLSKLSEHIHSNPFAESNSTITSRIRRLSTEISPLAPLTIPGSLSHESSEPIVRSPLREAITADDDFPVTFTASPISLDEGDHRNNRTPVPASSQTSLPPVTTTTSPTKSSPLRRTFSVAASEPAEVSDADQSSASGLSRDSNKSVEAIESGENDAYGDADTTSNPSAKMTDSMSPHESAPLVGMVWKATVPPAPGLDAPDALSLTQPGPALDTSLPASSAVLPTAEVPDKEPTAEAKRTRTTADSQVTTSVSSYRLSPAPLRPPHSKPQPSNSSMLKESLGSLDTRSTQPRHSGMSAAARGSGGSVSSLASRFENTTPTHKQPASSSPSTQIAFARAKAAFGGASSNQSPKSRVSASTVGSGGSSPSSPQSSSSAGSRASDGLNQGDSTALAEAWEDSCKPGPCQPSNEQKAHTTIGEVNTVE</sequence>
<dbReference type="VEuPathDB" id="FungiDB:AB675_4294"/>
<feature type="compositionally biased region" description="Low complexity" evidence="1">
    <location>
        <begin position="711"/>
        <end position="739"/>
    </location>
</feature>
<feature type="compositionally biased region" description="Polar residues" evidence="1">
    <location>
        <begin position="601"/>
        <end position="614"/>
    </location>
</feature>
<name>A0A0N1HMG8_9EURO</name>
<protein>
    <submittedName>
        <fullName evidence="2">Uncharacterized protein</fullName>
    </submittedName>
</protein>
<accession>A0A0N1HMG8</accession>
<feature type="region of interest" description="Disordered" evidence="1">
    <location>
        <begin position="173"/>
        <end position="193"/>
    </location>
</feature>
<feature type="region of interest" description="Disordered" evidence="1">
    <location>
        <begin position="229"/>
        <end position="359"/>
    </location>
</feature>
<feature type="region of interest" description="Disordered" evidence="1">
    <location>
        <begin position="99"/>
        <end position="128"/>
    </location>
</feature>
<feature type="region of interest" description="Disordered" evidence="1">
    <location>
        <begin position="430"/>
        <end position="536"/>
    </location>
</feature>
<evidence type="ECO:0000313" key="3">
    <source>
        <dbReference type="Proteomes" id="UP000038010"/>
    </source>
</evidence>
<feature type="compositionally biased region" description="Low complexity" evidence="1">
    <location>
        <begin position="692"/>
        <end position="703"/>
    </location>
</feature>
<feature type="compositionally biased region" description="Polar residues" evidence="1">
    <location>
        <begin position="519"/>
        <end position="534"/>
    </location>
</feature>
<organism evidence="2 3">
    <name type="scientific">Cyphellophora attinorum</name>
    <dbReference type="NCBI Taxonomy" id="1664694"/>
    <lineage>
        <taxon>Eukaryota</taxon>
        <taxon>Fungi</taxon>
        <taxon>Dikarya</taxon>
        <taxon>Ascomycota</taxon>
        <taxon>Pezizomycotina</taxon>
        <taxon>Eurotiomycetes</taxon>
        <taxon>Chaetothyriomycetidae</taxon>
        <taxon>Chaetothyriales</taxon>
        <taxon>Cyphellophoraceae</taxon>
        <taxon>Cyphellophora</taxon>
    </lineage>
</organism>
<feature type="compositionally biased region" description="Polar residues" evidence="1">
    <location>
        <begin position="348"/>
        <end position="359"/>
    </location>
</feature>
<feature type="compositionally biased region" description="Polar residues" evidence="1">
    <location>
        <begin position="627"/>
        <end position="650"/>
    </location>
</feature>
<feature type="compositionally biased region" description="Basic and acidic residues" evidence="1">
    <location>
        <begin position="235"/>
        <end position="260"/>
    </location>
</feature>
<evidence type="ECO:0000313" key="2">
    <source>
        <dbReference type="EMBL" id="KPI38472.1"/>
    </source>
</evidence>
<reference evidence="2 3" key="1">
    <citation type="submission" date="2015-06" db="EMBL/GenBank/DDBJ databases">
        <title>Draft genome of the ant-associated black yeast Phialophora attae CBS 131958.</title>
        <authorList>
            <person name="Moreno L.F."/>
            <person name="Stielow B.J."/>
            <person name="de Hoog S."/>
            <person name="Vicente V.A."/>
            <person name="Weiss V.A."/>
            <person name="de Vries M."/>
            <person name="Cruz L.M."/>
            <person name="Souza E.M."/>
        </authorList>
    </citation>
    <scope>NUCLEOTIDE SEQUENCE [LARGE SCALE GENOMIC DNA]</scope>
    <source>
        <strain evidence="2 3">CBS 131958</strain>
    </source>
</reference>
<feature type="compositionally biased region" description="Basic and acidic residues" evidence="1">
    <location>
        <begin position="586"/>
        <end position="597"/>
    </location>
</feature>
<dbReference type="EMBL" id="LFJN01000018">
    <property type="protein sequence ID" value="KPI38472.1"/>
    <property type="molecule type" value="Genomic_DNA"/>
</dbReference>
<dbReference type="GeneID" id="28736304"/>
<evidence type="ECO:0000256" key="1">
    <source>
        <dbReference type="SAM" id="MobiDB-lite"/>
    </source>
</evidence>
<feature type="compositionally biased region" description="Polar residues" evidence="1">
    <location>
        <begin position="672"/>
        <end position="691"/>
    </location>
</feature>
<feature type="compositionally biased region" description="Low complexity" evidence="1">
    <location>
        <begin position="451"/>
        <end position="469"/>
    </location>
</feature>
<feature type="region of interest" description="Disordered" evidence="1">
    <location>
        <begin position="556"/>
        <end position="782"/>
    </location>
</feature>
<proteinExistence type="predicted"/>
<feature type="compositionally biased region" description="Polar residues" evidence="1">
    <location>
        <begin position="488"/>
        <end position="498"/>
    </location>
</feature>
<gene>
    <name evidence="2" type="ORF">AB675_4294</name>
</gene>
<dbReference type="AlphaFoldDB" id="A0A0N1HMG8"/>
<feature type="compositionally biased region" description="Low complexity" evidence="1">
    <location>
        <begin position="652"/>
        <end position="670"/>
    </location>
</feature>
<feature type="region of interest" description="Disordered" evidence="1">
    <location>
        <begin position="1"/>
        <end position="31"/>
    </location>
</feature>
<comment type="caution">
    <text evidence="2">The sequence shown here is derived from an EMBL/GenBank/DDBJ whole genome shotgun (WGS) entry which is preliminary data.</text>
</comment>